<accession>A0A4Y9YVJ1</accession>
<dbReference type="AlphaFoldDB" id="A0A4Y9YVJ1"/>
<evidence type="ECO:0000313" key="1">
    <source>
        <dbReference type="EMBL" id="TFY65601.1"/>
    </source>
</evidence>
<organism evidence="1 2">
    <name type="scientific">Dentipellis fragilis</name>
    <dbReference type="NCBI Taxonomy" id="205917"/>
    <lineage>
        <taxon>Eukaryota</taxon>
        <taxon>Fungi</taxon>
        <taxon>Dikarya</taxon>
        <taxon>Basidiomycota</taxon>
        <taxon>Agaricomycotina</taxon>
        <taxon>Agaricomycetes</taxon>
        <taxon>Russulales</taxon>
        <taxon>Hericiaceae</taxon>
        <taxon>Dentipellis</taxon>
    </lineage>
</organism>
<proteinExistence type="predicted"/>
<sequence>MASIYAKSLKRCDFSGIVDTDKVKASIDNKNPKADDAKADLPKAGADIGKIVKTGGCNHQRGSASSCPHAHTRNAARAPCVFLCPPAERAQPPTTAT</sequence>
<name>A0A4Y9YVJ1_9AGAM</name>
<reference evidence="1 2" key="1">
    <citation type="submission" date="2019-02" db="EMBL/GenBank/DDBJ databases">
        <title>Genome sequencing of the rare red list fungi Dentipellis fragilis.</title>
        <authorList>
            <person name="Buettner E."/>
            <person name="Kellner H."/>
        </authorList>
    </citation>
    <scope>NUCLEOTIDE SEQUENCE [LARGE SCALE GENOMIC DNA]</scope>
    <source>
        <strain evidence="1 2">DSM 105465</strain>
    </source>
</reference>
<comment type="caution">
    <text evidence="1">The sequence shown here is derived from an EMBL/GenBank/DDBJ whole genome shotgun (WGS) entry which is preliminary data.</text>
</comment>
<dbReference type="EMBL" id="SEOQ01000326">
    <property type="protein sequence ID" value="TFY65601.1"/>
    <property type="molecule type" value="Genomic_DNA"/>
</dbReference>
<dbReference type="Proteomes" id="UP000298327">
    <property type="component" value="Unassembled WGS sequence"/>
</dbReference>
<gene>
    <name evidence="1" type="ORF">EVG20_g5487</name>
</gene>
<protein>
    <submittedName>
        <fullName evidence="1">Uncharacterized protein</fullName>
    </submittedName>
</protein>
<dbReference type="STRING" id="205917.A0A4Y9YVJ1"/>
<keyword evidence="2" id="KW-1185">Reference proteome</keyword>
<evidence type="ECO:0000313" key="2">
    <source>
        <dbReference type="Proteomes" id="UP000298327"/>
    </source>
</evidence>